<evidence type="ECO:0000313" key="2">
    <source>
        <dbReference type="Proteomes" id="UP001057402"/>
    </source>
</evidence>
<keyword evidence="2" id="KW-1185">Reference proteome</keyword>
<accession>A0ACB9LNT5</accession>
<dbReference type="Proteomes" id="UP001057402">
    <property type="component" value="Chromosome 11"/>
</dbReference>
<protein>
    <submittedName>
        <fullName evidence="1">Uncharacterized protein</fullName>
    </submittedName>
</protein>
<name>A0ACB9LNT5_9MYRT</name>
<dbReference type="EMBL" id="CM042890">
    <property type="protein sequence ID" value="KAI4313036.1"/>
    <property type="molecule type" value="Genomic_DNA"/>
</dbReference>
<gene>
    <name evidence="1" type="ORF">MLD38_037815</name>
</gene>
<evidence type="ECO:0000313" key="1">
    <source>
        <dbReference type="EMBL" id="KAI4313036.1"/>
    </source>
</evidence>
<proteinExistence type="predicted"/>
<reference evidence="2" key="1">
    <citation type="journal article" date="2023" name="Front. Plant Sci.">
        <title>Chromosomal-level genome assembly of Melastoma candidum provides insights into trichome evolution.</title>
        <authorList>
            <person name="Zhong Y."/>
            <person name="Wu W."/>
            <person name="Sun C."/>
            <person name="Zou P."/>
            <person name="Liu Y."/>
            <person name="Dai S."/>
            <person name="Zhou R."/>
        </authorList>
    </citation>
    <scope>NUCLEOTIDE SEQUENCE [LARGE SCALE GENOMIC DNA]</scope>
</reference>
<comment type="caution">
    <text evidence="1">The sequence shown here is derived from an EMBL/GenBank/DDBJ whole genome shotgun (WGS) entry which is preliminary data.</text>
</comment>
<organism evidence="1 2">
    <name type="scientific">Melastoma candidum</name>
    <dbReference type="NCBI Taxonomy" id="119954"/>
    <lineage>
        <taxon>Eukaryota</taxon>
        <taxon>Viridiplantae</taxon>
        <taxon>Streptophyta</taxon>
        <taxon>Embryophyta</taxon>
        <taxon>Tracheophyta</taxon>
        <taxon>Spermatophyta</taxon>
        <taxon>Magnoliopsida</taxon>
        <taxon>eudicotyledons</taxon>
        <taxon>Gunneridae</taxon>
        <taxon>Pentapetalae</taxon>
        <taxon>rosids</taxon>
        <taxon>malvids</taxon>
        <taxon>Myrtales</taxon>
        <taxon>Melastomataceae</taxon>
        <taxon>Melastomatoideae</taxon>
        <taxon>Melastomateae</taxon>
        <taxon>Melastoma</taxon>
    </lineage>
</organism>
<sequence>MPGRATVVPVHFSAFDTATKVSHCSLGIHVYLYIRPHSVHQAQQPSSASQGVKRTGQKKQTAAAAAKPAKATEISEKSAPVSGESGGKLVHRGREAVAKATKAQKEFESEAGTLGRIRHPNLVALRAYYLGLKGEKLLVFDYMPKGSLASFLHARGPETMIGWSTRMRIAMDVARGLSHLHTKEDMIHGDLNSTNILLDDDGTARIADYGLSRLTTAAAAATTTVATAGALGYAAPEVGRTKKGTAKSDVYSLGVVMLELLTGKSPSEGGTGKGGEGGRGGAGEELPRWVASVVKEEWTNEVFDLELLREGGEGEEGGGIADELLNTLKPALHCVDPSLSSRRDAEEVLRQLQEIKPPPAGMEMETETEEEKHDQPQPSPSAAS</sequence>